<dbReference type="EMBL" id="JAKJXO020000011">
    <property type="protein sequence ID" value="KAL1598765.1"/>
    <property type="molecule type" value="Genomic_DNA"/>
</dbReference>
<reference evidence="2 3" key="1">
    <citation type="submission" date="2024-02" db="EMBL/GenBank/DDBJ databases">
        <title>De novo assembly and annotation of 12 fungi associated with fruit tree decline syndrome in Ontario, Canada.</title>
        <authorList>
            <person name="Sulman M."/>
            <person name="Ellouze W."/>
            <person name="Ilyukhin E."/>
        </authorList>
    </citation>
    <scope>NUCLEOTIDE SEQUENCE [LARGE SCALE GENOMIC DNA]</scope>
    <source>
        <strain evidence="2 3">M42-189</strain>
    </source>
</reference>
<dbReference type="Proteomes" id="UP001521785">
    <property type="component" value="Unassembled WGS sequence"/>
</dbReference>
<keyword evidence="3" id="KW-1185">Reference proteome</keyword>
<proteinExistence type="predicted"/>
<gene>
    <name evidence="2" type="ORF">SLS60_007907</name>
</gene>
<accession>A0ABR3R2W1</accession>
<evidence type="ECO:0000313" key="2">
    <source>
        <dbReference type="EMBL" id="KAL1598765.1"/>
    </source>
</evidence>
<organism evidence="2 3">
    <name type="scientific">Paraconiothyrium brasiliense</name>
    <dbReference type="NCBI Taxonomy" id="300254"/>
    <lineage>
        <taxon>Eukaryota</taxon>
        <taxon>Fungi</taxon>
        <taxon>Dikarya</taxon>
        <taxon>Ascomycota</taxon>
        <taxon>Pezizomycotina</taxon>
        <taxon>Dothideomycetes</taxon>
        <taxon>Pleosporomycetidae</taxon>
        <taxon>Pleosporales</taxon>
        <taxon>Massarineae</taxon>
        <taxon>Didymosphaeriaceae</taxon>
        <taxon>Paraconiothyrium</taxon>
    </lineage>
</organism>
<keyword evidence="1" id="KW-0175">Coiled coil</keyword>
<evidence type="ECO:0000256" key="1">
    <source>
        <dbReference type="SAM" id="Coils"/>
    </source>
</evidence>
<protein>
    <submittedName>
        <fullName evidence="2">Uncharacterized protein</fullName>
    </submittedName>
</protein>
<evidence type="ECO:0000313" key="3">
    <source>
        <dbReference type="Proteomes" id="UP001521785"/>
    </source>
</evidence>
<sequence length="582" mass="65942">MSFLKHLFPAFDVPPETQLALDRDRPNAQLASNGKWIPPLTFTRIRKALYDSDDEDRPCDPGVEQQVTNAVVGSDSDISPDAITVSDIFRATRDSLNAEISAQEQARVVFKPEFVFEKIICHPKRNDLPQFSTAQELSNVNDGNHLTIPIRSIGMTVDLDVLKRIRAGKGPRPFKAEDLVERLRLEPREGLASEECPYIEETYDELLAVLRTWNVHVGHTPDCTRTRQRLLDALISRCRLLDEVEQGHKDESILEQQGLRLRQTLHEYRPELKSFEDQDVIHQLIITIANRGIAIPDLDDEVRDRAVEILYREYRSRIYLSKEHSAWRDRLEAETERAKLQKDDTEVRELVKQRKQLDKESCNQASEEVRSAIRIARNCLSEKVLNGLQSLTEQQASQKWAGCSIAKAPASAIAQSCIENNDAVESMLQDWDIDHTLKSAIERLHKMKHVGSDNASLVKKLAGLDVPKGERKTVLERRRKDPRTPYIMMEVANQSSQLQGMSQRVLLRMDELDDSFECVLNAGRASSRAHNTLLARVDEDNPYYKEETSYVVKEPQAVVSGSQEAIKAEGAMVGEGGGFGKC</sequence>
<comment type="caution">
    <text evidence="2">The sequence shown here is derived from an EMBL/GenBank/DDBJ whole genome shotgun (WGS) entry which is preliminary data.</text>
</comment>
<feature type="coiled-coil region" evidence="1">
    <location>
        <begin position="328"/>
        <end position="360"/>
    </location>
</feature>
<name>A0ABR3R2W1_9PLEO</name>